<keyword evidence="1" id="KW-0675">Receptor</keyword>
<keyword evidence="1" id="KW-0808">Transferase</keyword>
<dbReference type="Proteomes" id="UP000325315">
    <property type="component" value="Unassembled WGS sequence"/>
</dbReference>
<dbReference type="EMBL" id="SMMG02000009">
    <property type="protein sequence ID" value="KAA3460739.1"/>
    <property type="molecule type" value="Genomic_DNA"/>
</dbReference>
<keyword evidence="1" id="KW-0430">Lectin</keyword>
<comment type="caution">
    <text evidence="1">The sequence shown here is derived from an EMBL/GenBank/DDBJ whole genome shotgun (WGS) entry which is preliminary data.</text>
</comment>
<evidence type="ECO:0000313" key="2">
    <source>
        <dbReference type="Proteomes" id="UP000325315"/>
    </source>
</evidence>
<keyword evidence="2" id="KW-1185">Reference proteome</keyword>
<protein>
    <submittedName>
        <fullName evidence="1">L-type lectin-domain containing receptor kinase IX.1-like</fullName>
    </submittedName>
</protein>
<reference evidence="2" key="1">
    <citation type="journal article" date="2019" name="Plant Biotechnol. J.">
        <title>Genome sequencing of the Australian wild diploid species Gossypium australe highlights disease resistance and delayed gland morphogenesis.</title>
        <authorList>
            <person name="Cai Y."/>
            <person name="Cai X."/>
            <person name="Wang Q."/>
            <person name="Wang P."/>
            <person name="Zhang Y."/>
            <person name="Cai C."/>
            <person name="Xu Y."/>
            <person name="Wang K."/>
            <person name="Zhou Z."/>
            <person name="Wang C."/>
            <person name="Geng S."/>
            <person name="Li B."/>
            <person name="Dong Q."/>
            <person name="Hou Y."/>
            <person name="Wang H."/>
            <person name="Ai P."/>
            <person name="Liu Z."/>
            <person name="Yi F."/>
            <person name="Sun M."/>
            <person name="An G."/>
            <person name="Cheng J."/>
            <person name="Zhang Y."/>
            <person name="Shi Q."/>
            <person name="Xie Y."/>
            <person name="Shi X."/>
            <person name="Chang Y."/>
            <person name="Huang F."/>
            <person name="Chen Y."/>
            <person name="Hong S."/>
            <person name="Mi L."/>
            <person name="Sun Q."/>
            <person name="Zhang L."/>
            <person name="Zhou B."/>
            <person name="Peng R."/>
            <person name="Zhang X."/>
            <person name="Liu F."/>
        </authorList>
    </citation>
    <scope>NUCLEOTIDE SEQUENCE [LARGE SCALE GENOMIC DNA]</scope>
    <source>
        <strain evidence="2">cv. PA1801</strain>
    </source>
</reference>
<name>A0A5B6USC3_9ROSI</name>
<gene>
    <name evidence="1" type="ORF">EPI10_027373</name>
</gene>
<keyword evidence="1" id="KW-0418">Kinase</keyword>
<dbReference type="AlphaFoldDB" id="A0A5B6USC3"/>
<dbReference type="GO" id="GO:0016301">
    <property type="term" value="F:kinase activity"/>
    <property type="evidence" value="ECO:0007669"/>
    <property type="project" value="UniProtKB-KW"/>
</dbReference>
<evidence type="ECO:0000313" key="1">
    <source>
        <dbReference type="EMBL" id="KAA3460739.1"/>
    </source>
</evidence>
<sequence>MTFPHISKTFVSRGTIHPEKKAPRKETAEEILENLNINAISEEGIREDNLSSSCPYVPRSILNNWIAEEIPVVFRANTECFFLYPYNKSPNINNMNDITTESESPFEQNLCTEDSQNLEDDRYYSLSPDLLRMVEKDEKHILPHKELVEIVSLGEEKEVKIGAYIAAETKQDLIELLQEFKDVFA</sequence>
<dbReference type="GO" id="GO:0030246">
    <property type="term" value="F:carbohydrate binding"/>
    <property type="evidence" value="ECO:0007669"/>
    <property type="project" value="UniProtKB-KW"/>
</dbReference>
<proteinExistence type="predicted"/>
<accession>A0A5B6USC3</accession>
<dbReference type="OrthoDB" id="10574558at2759"/>
<organism evidence="1 2">
    <name type="scientific">Gossypium australe</name>
    <dbReference type="NCBI Taxonomy" id="47621"/>
    <lineage>
        <taxon>Eukaryota</taxon>
        <taxon>Viridiplantae</taxon>
        <taxon>Streptophyta</taxon>
        <taxon>Embryophyta</taxon>
        <taxon>Tracheophyta</taxon>
        <taxon>Spermatophyta</taxon>
        <taxon>Magnoliopsida</taxon>
        <taxon>eudicotyledons</taxon>
        <taxon>Gunneridae</taxon>
        <taxon>Pentapetalae</taxon>
        <taxon>rosids</taxon>
        <taxon>malvids</taxon>
        <taxon>Malvales</taxon>
        <taxon>Malvaceae</taxon>
        <taxon>Malvoideae</taxon>
        <taxon>Gossypium</taxon>
    </lineage>
</organism>